<organism evidence="5 6">
    <name type="scientific">Umezawaea endophytica</name>
    <dbReference type="NCBI Taxonomy" id="1654476"/>
    <lineage>
        <taxon>Bacteria</taxon>
        <taxon>Bacillati</taxon>
        <taxon>Actinomycetota</taxon>
        <taxon>Actinomycetes</taxon>
        <taxon>Pseudonocardiales</taxon>
        <taxon>Pseudonocardiaceae</taxon>
        <taxon>Umezawaea</taxon>
    </lineage>
</organism>
<keyword evidence="3" id="KW-0963">Cytoplasm</keyword>
<comment type="subcellular location">
    <subcellularLocation>
        <location evidence="1">Cytoplasm</location>
    </subcellularLocation>
</comment>
<evidence type="ECO:0000256" key="2">
    <source>
        <dbReference type="ARBA" id="ARBA00006411"/>
    </source>
</evidence>
<dbReference type="Pfam" id="PF14011">
    <property type="entry name" value="ESX-1_EspG"/>
    <property type="match status" value="1"/>
</dbReference>
<comment type="caution">
    <text evidence="5">The sequence shown here is derived from an EMBL/GenBank/DDBJ whole genome shotgun (WGS) entry which is preliminary data.</text>
</comment>
<evidence type="ECO:0000313" key="6">
    <source>
        <dbReference type="Proteomes" id="UP001141259"/>
    </source>
</evidence>
<comment type="similarity">
    <text evidence="2">Belongs to the EspG family.</text>
</comment>
<dbReference type="EMBL" id="JANYMP010000026">
    <property type="protein sequence ID" value="MCS7482718.1"/>
    <property type="molecule type" value="Genomic_DNA"/>
</dbReference>
<dbReference type="Proteomes" id="UP001141259">
    <property type="component" value="Unassembled WGS sequence"/>
</dbReference>
<name>A0A9X2VTW3_9PSEU</name>
<accession>A0A9X2VTW3</accession>
<dbReference type="RefSeq" id="WP_259628184.1">
    <property type="nucleotide sequence ID" value="NZ_JANYMP010000026.1"/>
</dbReference>
<dbReference type="AlphaFoldDB" id="A0A9X2VTW3"/>
<keyword evidence="4" id="KW-0143">Chaperone</keyword>
<dbReference type="InterPro" id="IPR025734">
    <property type="entry name" value="EspG"/>
</dbReference>
<proteinExistence type="inferred from homology"/>
<sequence length="258" mass="28281">MTRFVLSRLEYDLCWEHLRLGEHPTALTVAAHGATVDERRELFHHTWKSMSHQGLVDRTELHPDLVAHLRALARPEVEVDARLRLDPTGPRSKALGAVVHRHAVVATLTAEHLILDAADPDGLATAVVGLLPPAPAPRSRSITLPADVLDRAATAADESPTRFETVLREGGLTSQDARQVVSVLGGVVAMGQFGAAHRPLRHGHPGPRRRGPYVVSFYDTPDGRWQFTRRRGWATLAPADHARLTTAVNELLAETTQE</sequence>
<keyword evidence="6" id="KW-1185">Reference proteome</keyword>
<evidence type="ECO:0000256" key="3">
    <source>
        <dbReference type="ARBA" id="ARBA00022490"/>
    </source>
</evidence>
<protein>
    <submittedName>
        <fullName evidence="5">ESX secretion-associated protein EspG</fullName>
    </submittedName>
</protein>
<evidence type="ECO:0000256" key="4">
    <source>
        <dbReference type="ARBA" id="ARBA00023186"/>
    </source>
</evidence>
<evidence type="ECO:0000313" key="5">
    <source>
        <dbReference type="EMBL" id="MCS7482718.1"/>
    </source>
</evidence>
<evidence type="ECO:0000256" key="1">
    <source>
        <dbReference type="ARBA" id="ARBA00004496"/>
    </source>
</evidence>
<reference evidence="5" key="1">
    <citation type="submission" date="2022-08" db="EMBL/GenBank/DDBJ databases">
        <authorList>
            <person name="Tistechok S."/>
            <person name="Samborskyy M."/>
            <person name="Roman I."/>
        </authorList>
    </citation>
    <scope>NUCLEOTIDE SEQUENCE</scope>
    <source>
        <strain evidence="5">DSM 103496</strain>
    </source>
</reference>
<gene>
    <name evidence="5" type="ORF">NZH93_38225</name>
</gene>